<protein>
    <submittedName>
        <fullName evidence="2">Glycosyl transferase family 2</fullName>
    </submittedName>
</protein>
<evidence type="ECO:0000313" key="2">
    <source>
        <dbReference type="EMBL" id="QXE21917.1"/>
    </source>
</evidence>
<organism evidence="2 3">
    <name type="scientific">Richelia sinica FACHB-800</name>
    <dbReference type="NCBI Taxonomy" id="1357546"/>
    <lineage>
        <taxon>Bacteria</taxon>
        <taxon>Bacillati</taxon>
        <taxon>Cyanobacteriota</taxon>
        <taxon>Cyanophyceae</taxon>
        <taxon>Nostocales</taxon>
        <taxon>Nostocaceae</taxon>
        <taxon>Richelia</taxon>
    </lineage>
</organism>
<dbReference type="GO" id="GO:0016740">
    <property type="term" value="F:transferase activity"/>
    <property type="evidence" value="ECO:0007669"/>
    <property type="project" value="UniProtKB-KW"/>
</dbReference>
<dbReference type="InterPro" id="IPR029044">
    <property type="entry name" value="Nucleotide-diphossugar_trans"/>
</dbReference>
<gene>
    <name evidence="2" type="ORF">B6N60_00595</name>
</gene>
<dbReference type="Pfam" id="PF00535">
    <property type="entry name" value="Glycos_transf_2"/>
    <property type="match status" value="1"/>
</dbReference>
<reference evidence="2" key="1">
    <citation type="submission" date="2017-04" db="EMBL/GenBank/DDBJ databases">
        <title>Genome deletions in a multicellular cyanobacterial endosymbiont for morphological adaptation in marine diatoms.</title>
        <authorList>
            <person name="Wang Y."/>
            <person name="Gao H."/>
            <person name="Li R."/>
            <person name="Xu X."/>
        </authorList>
    </citation>
    <scope>NUCLEOTIDE SEQUENCE</scope>
    <source>
        <strain evidence="2">FACHB 800</strain>
    </source>
</reference>
<dbReference type="AlphaFoldDB" id="A0A975T5M8"/>
<dbReference type="PANTHER" id="PTHR22916:SF56">
    <property type="entry name" value="GLYCOSYL TRANSFERASE"/>
    <property type="match status" value="1"/>
</dbReference>
<dbReference type="SUPFAM" id="SSF53448">
    <property type="entry name" value="Nucleotide-diphospho-sugar transferases"/>
    <property type="match status" value="1"/>
</dbReference>
<evidence type="ECO:0000259" key="1">
    <source>
        <dbReference type="Pfam" id="PF00535"/>
    </source>
</evidence>
<dbReference type="InterPro" id="IPR001173">
    <property type="entry name" value="Glyco_trans_2-like"/>
</dbReference>
<dbReference type="EMBL" id="CP021056">
    <property type="protein sequence ID" value="QXE21917.1"/>
    <property type="molecule type" value="Genomic_DNA"/>
</dbReference>
<proteinExistence type="predicted"/>
<dbReference type="Proteomes" id="UP000683511">
    <property type="component" value="Chromosome"/>
</dbReference>
<evidence type="ECO:0000313" key="3">
    <source>
        <dbReference type="Proteomes" id="UP000683511"/>
    </source>
</evidence>
<sequence>MGELRMKTYSIKLSIGLPVYNGERFLAQALDSLLSQTFTDFELIISDNASTDRTADICQEYAQKDQRIRYFRNATNIGCACNFNRVLQLAKGEYFKWAAYDDLHAPNFLARCIEILDKYPSYILCHSRTKLIDEQGNLLQDYAIKLKTYLPLPQQRFNELLTKHFCYQLYGVMRRSALEKIPPMGGYGNADGILLLRLGLIGCFYEIPEYLFFARSHPQQSLSMFFPDYLSFNDNNPRFSLHMLPNFYEYAVWFDSQNKDKLLFPHWRLLGEYLQTINHSSMNWYARLCCYISIVKKLTGTESLLIKDLVFALQKMVTKTWKIFHRDNLPDSSLAN</sequence>
<dbReference type="KEGG" id="rsin:B6N60_00595"/>
<dbReference type="PANTHER" id="PTHR22916">
    <property type="entry name" value="GLYCOSYLTRANSFERASE"/>
    <property type="match status" value="1"/>
</dbReference>
<keyword evidence="3" id="KW-1185">Reference proteome</keyword>
<name>A0A975T5M8_9NOST</name>
<feature type="domain" description="Glycosyltransferase 2-like" evidence="1">
    <location>
        <begin position="14"/>
        <end position="181"/>
    </location>
</feature>
<accession>A0A975T5M8</accession>
<keyword evidence="2" id="KW-0808">Transferase</keyword>
<dbReference type="Gene3D" id="3.90.550.10">
    <property type="entry name" value="Spore Coat Polysaccharide Biosynthesis Protein SpsA, Chain A"/>
    <property type="match status" value="1"/>
</dbReference>